<proteinExistence type="predicted"/>
<name>A0A317U127_9GAMM</name>
<organism evidence="1 2">
    <name type="scientific">Legionella qingyii</name>
    <dbReference type="NCBI Taxonomy" id="2184757"/>
    <lineage>
        <taxon>Bacteria</taxon>
        <taxon>Pseudomonadati</taxon>
        <taxon>Pseudomonadota</taxon>
        <taxon>Gammaproteobacteria</taxon>
        <taxon>Legionellales</taxon>
        <taxon>Legionellaceae</taxon>
        <taxon>Legionella</taxon>
    </lineage>
</organism>
<dbReference type="AlphaFoldDB" id="A0A317U127"/>
<dbReference type="Proteomes" id="UP000247152">
    <property type="component" value="Unassembled WGS sequence"/>
</dbReference>
<gene>
    <name evidence="1" type="ORF">DGG96_14620</name>
</gene>
<comment type="caution">
    <text evidence="1">The sequence shown here is derived from an EMBL/GenBank/DDBJ whole genome shotgun (WGS) entry which is preliminary data.</text>
</comment>
<reference evidence="1 2" key="1">
    <citation type="submission" date="2018-05" db="EMBL/GenBank/DDBJ databases">
        <title>Legionella qingyii sp.nov., whole genome shotgun sequence.</title>
        <authorList>
            <person name="Wu H."/>
            <person name="Zhu Q."/>
            <person name="Hu C."/>
        </authorList>
    </citation>
    <scope>NUCLEOTIDE SEQUENCE [LARGE SCALE GENOMIC DNA]</scope>
    <source>
        <strain evidence="1 2">HEB18</strain>
    </source>
</reference>
<sequence length="65" mass="7799">MVSGTKCLFNSLFTKIYNRFKKTKFLINYTEQETVLLQCYIVKDLRSCVALFYGLRQNSQKFRLF</sequence>
<accession>A0A317U127</accession>
<evidence type="ECO:0000313" key="2">
    <source>
        <dbReference type="Proteomes" id="UP000247152"/>
    </source>
</evidence>
<protein>
    <submittedName>
        <fullName evidence="1">Uncharacterized protein</fullName>
    </submittedName>
</protein>
<evidence type="ECO:0000313" key="1">
    <source>
        <dbReference type="EMBL" id="PWY54925.1"/>
    </source>
</evidence>
<dbReference type="EMBL" id="QHJG01000025">
    <property type="protein sequence ID" value="PWY54925.1"/>
    <property type="molecule type" value="Genomic_DNA"/>
</dbReference>